<dbReference type="OMA" id="SYHIAPV"/>
<protein>
    <submittedName>
        <fullName evidence="2">Uncharacterized protein</fullName>
    </submittedName>
</protein>
<dbReference type="Proteomes" id="UP000053097">
    <property type="component" value="Unassembled WGS sequence"/>
</dbReference>
<proteinExistence type="predicted"/>
<sequence length="99" mass="10814">MSFVSSISPEEGEKKNEKERKKDRVVSPECYPEHMTHDGFSPYRIARCTVQVLIVAVSTSARGSRLRPAALPGQSPAVGPEETSQNLPSDNNRCTGAIQ</sequence>
<feature type="compositionally biased region" description="Polar residues" evidence="1">
    <location>
        <begin position="82"/>
        <end position="99"/>
    </location>
</feature>
<reference evidence="2 3" key="1">
    <citation type="journal article" date="2014" name="Curr. Biol.">
        <title>The genome of the clonal raider ant Cerapachys biroi.</title>
        <authorList>
            <person name="Oxley P.R."/>
            <person name="Ji L."/>
            <person name="Fetter-Pruneda I."/>
            <person name="McKenzie S.K."/>
            <person name="Li C."/>
            <person name="Hu H."/>
            <person name="Zhang G."/>
            <person name="Kronauer D.J."/>
        </authorList>
    </citation>
    <scope>NUCLEOTIDE SEQUENCE [LARGE SCALE GENOMIC DNA]</scope>
</reference>
<accession>A0A026VWR1</accession>
<evidence type="ECO:0000313" key="2">
    <source>
        <dbReference type="EMBL" id="EZA47961.1"/>
    </source>
</evidence>
<gene>
    <name evidence="2" type="ORF">X777_14660</name>
</gene>
<name>A0A026VWR1_OOCBI</name>
<dbReference type="EMBL" id="KK107738">
    <property type="protein sequence ID" value="EZA47961.1"/>
    <property type="molecule type" value="Genomic_DNA"/>
</dbReference>
<feature type="region of interest" description="Disordered" evidence="1">
    <location>
        <begin position="1"/>
        <end position="27"/>
    </location>
</feature>
<feature type="compositionally biased region" description="Basic and acidic residues" evidence="1">
    <location>
        <begin position="11"/>
        <end position="27"/>
    </location>
</feature>
<organism evidence="2 3">
    <name type="scientific">Ooceraea biroi</name>
    <name type="common">Clonal raider ant</name>
    <name type="synonym">Cerapachys biroi</name>
    <dbReference type="NCBI Taxonomy" id="2015173"/>
    <lineage>
        <taxon>Eukaryota</taxon>
        <taxon>Metazoa</taxon>
        <taxon>Ecdysozoa</taxon>
        <taxon>Arthropoda</taxon>
        <taxon>Hexapoda</taxon>
        <taxon>Insecta</taxon>
        <taxon>Pterygota</taxon>
        <taxon>Neoptera</taxon>
        <taxon>Endopterygota</taxon>
        <taxon>Hymenoptera</taxon>
        <taxon>Apocrita</taxon>
        <taxon>Aculeata</taxon>
        <taxon>Formicoidea</taxon>
        <taxon>Formicidae</taxon>
        <taxon>Dorylinae</taxon>
        <taxon>Ooceraea</taxon>
    </lineage>
</organism>
<evidence type="ECO:0000313" key="3">
    <source>
        <dbReference type="Proteomes" id="UP000053097"/>
    </source>
</evidence>
<evidence type="ECO:0000256" key="1">
    <source>
        <dbReference type="SAM" id="MobiDB-lite"/>
    </source>
</evidence>
<feature type="region of interest" description="Disordered" evidence="1">
    <location>
        <begin position="60"/>
        <end position="99"/>
    </location>
</feature>
<dbReference type="AlphaFoldDB" id="A0A026VWR1"/>
<keyword evidence="3" id="KW-1185">Reference proteome</keyword>